<gene>
    <name evidence="2" type="ORF">LCGC14_2416410</name>
</gene>
<organism evidence="2">
    <name type="scientific">marine sediment metagenome</name>
    <dbReference type="NCBI Taxonomy" id="412755"/>
    <lineage>
        <taxon>unclassified sequences</taxon>
        <taxon>metagenomes</taxon>
        <taxon>ecological metagenomes</taxon>
    </lineage>
</organism>
<evidence type="ECO:0000313" key="2">
    <source>
        <dbReference type="EMBL" id="KKL24327.1"/>
    </source>
</evidence>
<reference evidence="2" key="1">
    <citation type="journal article" date="2015" name="Nature">
        <title>Complex archaea that bridge the gap between prokaryotes and eukaryotes.</title>
        <authorList>
            <person name="Spang A."/>
            <person name="Saw J.H."/>
            <person name="Jorgensen S.L."/>
            <person name="Zaremba-Niedzwiedzka K."/>
            <person name="Martijn J."/>
            <person name="Lind A.E."/>
            <person name="van Eijk R."/>
            <person name="Schleper C."/>
            <person name="Guy L."/>
            <person name="Ettema T.J."/>
        </authorList>
    </citation>
    <scope>NUCLEOTIDE SEQUENCE</scope>
</reference>
<evidence type="ECO:0000256" key="1">
    <source>
        <dbReference type="SAM" id="MobiDB-lite"/>
    </source>
</evidence>
<accession>A0A0F9CD59</accession>
<protein>
    <submittedName>
        <fullName evidence="2">Uncharacterized protein</fullName>
    </submittedName>
</protein>
<dbReference type="AlphaFoldDB" id="A0A0F9CD59"/>
<proteinExistence type="predicted"/>
<feature type="non-terminal residue" evidence="2">
    <location>
        <position position="24"/>
    </location>
</feature>
<comment type="caution">
    <text evidence="2">The sequence shown here is derived from an EMBL/GenBank/DDBJ whole genome shotgun (WGS) entry which is preliminary data.</text>
</comment>
<sequence length="24" mass="2555">MPQSGDPQTTDIHVLTVPCDSALE</sequence>
<feature type="region of interest" description="Disordered" evidence="1">
    <location>
        <begin position="1"/>
        <end position="24"/>
    </location>
</feature>
<name>A0A0F9CD59_9ZZZZ</name>
<dbReference type="EMBL" id="LAZR01036639">
    <property type="protein sequence ID" value="KKL24327.1"/>
    <property type="molecule type" value="Genomic_DNA"/>
</dbReference>
<feature type="compositionally biased region" description="Polar residues" evidence="1">
    <location>
        <begin position="1"/>
        <end position="11"/>
    </location>
</feature>